<dbReference type="PROSITE" id="PS01081">
    <property type="entry name" value="HTH_TETR_1"/>
    <property type="match status" value="1"/>
</dbReference>
<dbReference type="Gene3D" id="1.10.10.60">
    <property type="entry name" value="Homeodomain-like"/>
    <property type="match status" value="1"/>
</dbReference>
<feature type="region of interest" description="Disordered" evidence="3">
    <location>
        <begin position="26"/>
        <end position="53"/>
    </location>
</feature>
<evidence type="ECO:0000256" key="1">
    <source>
        <dbReference type="ARBA" id="ARBA00023125"/>
    </source>
</evidence>
<evidence type="ECO:0000256" key="2">
    <source>
        <dbReference type="PROSITE-ProRule" id="PRU00335"/>
    </source>
</evidence>
<organism evidence="5 6">
    <name type="scientific">Subtercola boreus</name>
    <dbReference type="NCBI Taxonomy" id="120213"/>
    <lineage>
        <taxon>Bacteria</taxon>
        <taxon>Bacillati</taxon>
        <taxon>Actinomycetota</taxon>
        <taxon>Actinomycetes</taxon>
        <taxon>Micrococcales</taxon>
        <taxon>Microbacteriaceae</taxon>
        <taxon>Subtercola</taxon>
    </lineage>
</organism>
<dbReference type="InterPro" id="IPR023772">
    <property type="entry name" value="DNA-bd_HTH_TetR-type_CS"/>
</dbReference>
<feature type="DNA-binding region" description="H-T-H motif" evidence="2">
    <location>
        <begin position="75"/>
        <end position="94"/>
    </location>
</feature>
<dbReference type="InterPro" id="IPR001647">
    <property type="entry name" value="HTH_TetR"/>
</dbReference>
<dbReference type="PROSITE" id="PS50977">
    <property type="entry name" value="HTH_TETR_2"/>
    <property type="match status" value="1"/>
</dbReference>
<dbReference type="Proteomes" id="UP000257080">
    <property type="component" value="Unassembled WGS sequence"/>
</dbReference>
<dbReference type="Pfam" id="PF00440">
    <property type="entry name" value="TetR_N"/>
    <property type="match status" value="1"/>
</dbReference>
<name>A0A3E0WCM8_9MICO</name>
<feature type="compositionally biased region" description="Low complexity" evidence="3">
    <location>
        <begin position="26"/>
        <end position="36"/>
    </location>
</feature>
<gene>
    <name evidence="5" type="ORF">B7R25_02840</name>
</gene>
<dbReference type="Gene3D" id="1.10.357.10">
    <property type="entry name" value="Tetracycline Repressor, domain 2"/>
    <property type="match status" value="1"/>
</dbReference>
<dbReference type="SUPFAM" id="SSF46689">
    <property type="entry name" value="Homeodomain-like"/>
    <property type="match status" value="1"/>
</dbReference>
<protein>
    <recommendedName>
        <fullName evidence="4">HTH tetR-type domain-containing protein</fullName>
    </recommendedName>
</protein>
<evidence type="ECO:0000313" key="5">
    <source>
        <dbReference type="EMBL" id="RFA28678.1"/>
    </source>
</evidence>
<dbReference type="EMBL" id="NBXE01000008">
    <property type="protein sequence ID" value="RFA28678.1"/>
    <property type="molecule type" value="Genomic_DNA"/>
</dbReference>
<reference evidence="5 6" key="1">
    <citation type="submission" date="2017-04" db="EMBL/GenBank/DDBJ databases">
        <title>Comparative genome analysis of Subtercola boreus.</title>
        <authorList>
            <person name="Cho Y.-J."/>
            <person name="Cho A."/>
            <person name="Kim O.-S."/>
            <person name="Lee J.-I."/>
        </authorList>
    </citation>
    <scope>NUCLEOTIDE SEQUENCE [LARGE SCALE GENOMIC DNA]</scope>
    <source>
        <strain evidence="5 6">P28004</strain>
    </source>
</reference>
<proteinExistence type="predicted"/>
<comment type="caution">
    <text evidence="5">The sequence shown here is derived from an EMBL/GenBank/DDBJ whole genome shotgun (WGS) entry which is preliminary data.</text>
</comment>
<keyword evidence="1 2" id="KW-0238">DNA-binding</keyword>
<evidence type="ECO:0000259" key="4">
    <source>
        <dbReference type="PROSITE" id="PS50977"/>
    </source>
</evidence>
<dbReference type="InterPro" id="IPR009057">
    <property type="entry name" value="Homeodomain-like_sf"/>
</dbReference>
<sequence>MRARSCHILAVSATIDIVSTAISTAAGAPSAPASDGGPEELPDVGLRERKRRATSRSIQRAVLELSRDKGLDNVTVDEISRRADVSPRTFFNYFSSKESAVLGESPFSLKSADVQTFIAAGPGQPIFDGLLVIMRSMAETDDHDLEMHQLRKMVVRDYPHLLVQRITSMHEFELELTGAIEERLVTDARQGASGTEIPDQAVISERARLIAMVSIATMRHAWARWAAAAETQSMSTLLTHSFRELQTLL</sequence>
<dbReference type="AlphaFoldDB" id="A0A3E0WCM8"/>
<evidence type="ECO:0000256" key="3">
    <source>
        <dbReference type="SAM" id="MobiDB-lite"/>
    </source>
</evidence>
<accession>A0A3E0WCM8</accession>
<evidence type="ECO:0000313" key="6">
    <source>
        <dbReference type="Proteomes" id="UP000257080"/>
    </source>
</evidence>
<feature type="domain" description="HTH tetR-type" evidence="4">
    <location>
        <begin position="52"/>
        <end position="112"/>
    </location>
</feature>
<dbReference type="GO" id="GO:0003677">
    <property type="term" value="F:DNA binding"/>
    <property type="evidence" value="ECO:0007669"/>
    <property type="project" value="UniProtKB-UniRule"/>
</dbReference>